<name>A0A7V8NW16_9BACT</name>
<dbReference type="InterPro" id="IPR023408">
    <property type="entry name" value="MscS_beta-dom_sf"/>
</dbReference>
<keyword evidence="10" id="KW-1185">Reference proteome</keyword>
<dbReference type="InterPro" id="IPR010920">
    <property type="entry name" value="LSM_dom_sf"/>
</dbReference>
<sequence length="610" mass="66201">MRPMQKIFAIALVLLLAATVYGLVQTAQPVHAPGSRNAAGTSGAPAVDQTPILTAFKLAKMPRSEEEKPFAEQALETADKDMDVAYAAAKRELEEHPAPLSAEAKQIRARLNQAEDALAADEERVERLTAEEAKANGARKDDLHNQLVLAQANQQDHQDEVDDAKEDLARAGGDSSSRIEAMTQEHEASSKVIDSLKDSLKAAGGADFEQTGLIQRFSGWWALHQKQLLLWQARQQAESAAAAFAASHKALEAPSEAAPGIKAASSTAPVADGPATANAGEPAKSGEEGSADLVQTVRQRASLKKTLSTLDQRIDNQKQLADNYSNWIVVVAARQRAVLRGMLVGLTIILSIALFALYFATLMDKVVGRLNMDRRQIQSLHTVAHVTVRLVAFLLILLVIIGPPGQLGTFLGLAGAGLTVALKDFIVGFIGWFVLMGKNGIRLGDWVEINGVTGEVVEIGPFHTVLLETGNWTDSGHPTGRRVTFTNSFAIEGHYFNFSTSGQWLWDELQLVLPAAQDPYPVVREIQKKVSEATKEGAKQAELEWRRATRSREMSSFSVDPAISVKPVVGGVEVAVRYITRANERYRLRAQLYQFAVEMLGGKRVPASVD</sequence>
<feature type="transmembrane region" description="Helical" evidence="7">
    <location>
        <begin position="407"/>
        <end position="435"/>
    </location>
</feature>
<evidence type="ECO:0000256" key="6">
    <source>
        <dbReference type="SAM" id="MobiDB-lite"/>
    </source>
</evidence>
<dbReference type="EMBL" id="JACDQQ010002553">
    <property type="protein sequence ID" value="MBA0088548.1"/>
    <property type="molecule type" value="Genomic_DNA"/>
</dbReference>
<organism evidence="9 10">
    <name type="scientific">Candidatus Acidiferrum panamense</name>
    <dbReference type="NCBI Taxonomy" id="2741543"/>
    <lineage>
        <taxon>Bacteria</taxon>
        <taxon>Pseudomonadati</taxon>
        <taxon>Acidobacteriota</taxon>
        <taxon>Terriglobia</taxon>
        <taxon>Candidatus Acidiferrales</taxon>
        <taxon>Candidatus Acidiferrum</taxon>
    </lineage>
</organism>
<evidence type="ECO:0000256" key="3">
    <source>
        <dbReference type="ARBA" id="ARBA00022989"/>
    </source>
</evidence>
<dbReference type="Pfam" id="PF00924">
    <property type="entry name" value="MS_channel_2nd"/>
    <property type="match status" value="1"/>
</dbReference>
<dbReference type="Proteomes" id="UP000567293">
    <property type="component" value="Unassembled WGS sequence"/>
</dbReference>
<protein>
    <submittedName>
        <fullName evidence="9">Mechanosensitive ion channel</fullName>
    </submittedName>
</protein>
<keyword evidence="4 7" id="KW-0472">Membrane</keyword>
<evidence type="ECO:0000256" key="5">
    <source>
        <dbReference type="SAM" id="Coils"/>
    </source>
</evidence>
<dbReference type="GO" id="GO:0016020">
    <property type="term" value="C:membrane"/>
    <property type="evidence" value="ECO:0007669"/>
    <property type="project" value="UniProtKB-SubCell"/>
</dbReference>
<proteinExistence type="predicted"/>
<comment type="caution">
    <text evidence="9">The sequence shown here is derived from an EMBL/GenBank/DDBJ whole genome shotgun (WGS) entry which is preliminary data.</text>
</comment>
<dbReference type="InterPro" id="IPR006685">
    <property type="entry name" value="MscS_channel_2nd"/>
</dbReference>
<dbReference type="GO" id="GO:0008381">
    <property type="term" value="F:mechanosensitive monoatomic ion channel activity"/>
    <property type="evidence" value="ECO:0007669"/>
    <property type="project" value="InterPro"/>
</dbReference>
<gene>
    <name evidence="9" type="ORF">HRJ53_26475</name>
</gene>
<dbReference type="SUPFAM" id="SSF50182">
    <property type="entry name" value="Sm-like ribonucleoproteins"/>
    <property type="match status" value="1"/>
</dbReference>
<keyword evidence="3 7" id="KW-1133">Transmembrane helix</keyword>
<feature type="domain" description="Mechanosensitive ion channel MscS" evidence="8">
    <location>
        <begin position="426"/>
        <end position="466"/>
    </location>
</feature>
<evidence type="ECO:0000256" key="7">
    <source>
        <dbReference type="SAM" id="Phobius"/>
    </source>
</evidence>
<evidence type="ECO:0000256" key="2">
    <source>
        <dbReference type="ARBA" id="ARBA00022692"/>
    </source>
</evidence>
<dbReference type="PANTHER" id="PTHR30221">
    <property type="entry name" value="SMALL-CONDUCTANCE MECHANOSENSITIVE CHANNEL"/>
    <property type="match status" value="1"/>
</dbReference>
<feature type="region of interest" description="Disordered" evidence="6">
    <location>
        <begin position="262"/>
        <end position="291"/>
    </location>
</feature>
<feature type="transmembrane region" description="Helical" evidence="7">
    <location>
        <begin position="380"/>
        <end position="401"/>
    </location>
</feature>
<evidence type="ECO:0000313" key="10">
    <source>
        <dbReference type="Proteomes" id="UP000567293"/>
    </source>
</evidence>
<keyword evidence="2 7" id="KW-0812">Transmembrane</keyword>
<comment type="subcellular location">
    <subcellularLocation>
        <location evidence="1">Membrane</location>
    </subcellularLocation>
</comment>
<evidence type="ECO:0000259" key="8">
    <source>
        <dbReference type="Pfam" id="PF00924"/>
    </source>
</evidence>
<dbReference type="Gene3D" id="2.30.30.60">
    <property type="match status" value="1"/>
</dbReference>
<accession>A0A7V8NW16</accession>
<evidence type="ECO:0000313" key="9">
    <source>
        <dbReference type="EMBL" id="MBA0088548.1"/>
    </source>
</evidence>
<dbReference type="AlphaFoldDB" id="A0A7V8NW16"/>
<feature type="transmembrane region" description="Helical" evidence="7">
    <location>
        <begin position="338"/>
        <end position="359"/>
    </location>
</feature>
<feature type="coiled-coil region" evidence="5">
    <location>
        <begin position="104"/>
        <end position="167"/>
    </location>
</feature>
<reference evidence="9" key="1">
    <citation type="submission" date="2020-06" db="EMBL/GenBank/DDBJ databases">
        <title>Legume-microbial interactions unlock mineral nutrients during tropical forest succession.</title>
        <authorList>
            <person name="Epihov D.Z."/>
        </authorList>
    </citation>
    <scope>NUCLEOTIDE SEQUENCE [LARGE SCALE GENOMIC DNA]</scope>
    <source>
        <strain evidence="9">Pan2503</strain>
    </source>
</reference>
<evidence type="ECO:0000256" key="1">
    <source>
        <dbReference type="ARBA" id="ARBA00004370"/>
    </source>
</evidence>
<dbReference type="InterPro" id="IPR045275">
    <property type="entry name" value="MscS_archaea/bacteria_type"/>
</dbReference>
<dbReference type="PANTHER" id="PTHR30221:SF1">
    <property type="entry name" value="SMALL-CONDUCTANCE MECHANOSENSITIVE CHANNEL"/>
    <property type="match status" value="1"/>
</dbReference>
<keyword evidence="5" id="KW-0175">Coiled coil</keyword>
<evidence type="ECO:0000256" key="4">
    <source>
        <dbReference type="ARBA" id="ARBA00023136"/>
    </source>
</evidence>